<evidence type="ECO:0000313" key="3">
    <source>
        <dbReference type="Proteomes" id="UP000886523"/>
    </source>
</evidence>
<reference evidence="2" key="1">
    <citation type="journal article" date="2020" name="Nat. Commun.">
        <title>Large-scale genome sequencing of mycorrhizal fungi provides insights into the early evolution of symbiotic traits.</title>
        <authorList>
            <person name="Miyauchi S."/>
            <person name="Kiss E."/>
            <person name="Kuo A."/>
            <person name="Drula E."/>
            <person name="Kohler A."/>
            <person name="Sanchez-Garcia M."/>
            <person name="Morin E."/>
            <person name="Andreopoulos B."/>
            <person name="Barry K.W."/>
            <person name="Bonito G."/>
            <person name="Buee M."/>
            <person name="Carver A."/>
            <person name="Chen C."/>
            <person name="Cichocki N."/>
            <person name="Clum A."/>
            <person name="Culley D."/>
            <person name="Crous P.W."/>
            <person name="Fauchery L."/>
            <person name="Girlanda M."/>
            <person name="Hayes R.D."/>
            <person name="Keri Z."/>
            <person name="LaButti K."/>
            <person name="Lipzen A."/>
            <person name="Lombard V."/>
            <person name="Magnuson J."/>
            <person name="Maillard F."/>
            <person name="Murat C."/>
            <person name="Nolan M."/>
            <person name="Ohm R.A."/>
            <person name="Pangilinan J."/>
            <person name="Pereira M.F."/>
            <person name="Perotto S."/>
            <person name="Peter M."/>
            <person name="Pfister S."/>
            <person name="Riley R."/>
            <person name="Sitrit Y."/>
            <person name="Stielow J.B."/>
            <person name="Szollosi G."/>
            <person name="Zifcakova L."/>
            <person name="Stursova M."/>
            <person name="Spatafora J.W."/>
            <person name="Tedersoo L."/>
            <person name="Vaario L.M."/>
            <person name="Yamada A."/>
            <person name="Yan M."/>
            <person name="Wang P."/>
            <person name="Xu J."/>
            <person name="Bruns T."/>
            <person name="Baldrian P."/>
            <person name="Vilgalys R."/>
            <person name="Dunand C."/>
            <person name="Henrissat B."/>
            <person name="Grigoriev I.V."/>
            <person name="Hibbett D."/>
            <person name="Nagy L.G."/>
            <person name="Martin F.M."/>
        </authorList>
    </citation>
    <scope>NUCLEOTIDE SEQUENCE</scope>
    <source>
        <strain evidence="2">UP504</strain>
    </source>
</reference>
<feature type="compositionally biased region" description="Acidic residues" evidence="1">
    <location>
        <begin position="83"/>
        <end position="99"/>
    </location>
</feature>
<dbReference type="Proteomes" id="UP000886523">
    <property type="component" value="Unassembled WGS sequence"/>
</dbReference>
<name>A0A9P6AWS1_9AGAM</name>
<gene>
    <name evidence="2" type="ORF">BS47DRAFT_980076</name>
</gene>
<proteinExistence type="predicted"/>
<feature type="compositionally biased region" description="Basic and acidic residues" evidence="1">
    <location>
        <begin position="125"/>
        <end position="143"/>
    </location>
</feature>
<protein>
    <submittedName>
        <fullName evidence="2">Uncharacterized protein</fullName>
    </submittedName>
</protein>
<keyword evidence="3" id="KW-1185">Reference proteome</keyword>
<feature type="region of interest" description="Disordered" evidence="1">
    <location>
        <begin position="1"/>
        <end position="199"/>
    </location>
</feature>
<accession>A0A9P6AWS1</accession>
<organism evidence="2 3">
    <name type="scientific">Hydnum rufescens UP504</name>
    <dbReference type="NCBI Taxonomy" id="1448309"/>
    <lineage>
        <taxon>Eukaryota</taxon>
        <taxon>Fungi</taxon>
        <taxon>Dikarya</taxon>
        <taxon>Basidiomycota</taxon>
        <taxon>Agaricomycotina</taxon>
        <taxon>Agaricomycetes</taxon>
        <taxon>Cantharellales</taxon>
        <taxon>Hydnaceae</taxon>
        <taxon>Hydnum</taxon>
    </lineage>
</organism>
<dbReference type="EMBL" id="MU128975">
    <property type="protein sequence ID" value="KAF9513239.1"/>
    <property type="molecule type" value="Genomic_DNA"/>
</dbReference>
<comment type="caution">
    <text evidence="2">The sequence shown here is derived from an EMBL/GenBank/DDBJ whole genome shotgun (WGS) entry which is preliminary data.</text>
</comment>
<evidence type="ECO:0000256" key="1">
    <source>
        <dbReference type="SAM" id="MobiDB-lite"/>
    </source>
</evidence>
<feature type="compositionally biased region" description="Acidic residues" evidence="1">
    <location>
        <begin position="7"/>
        <end position="16"/>
    </location>
</feature>
<evidence type="ECO:0000313" key="2">
    <source>
        <dbReference type="EMBL" id="KAF9513239.1"/>
    </source>
</evidence>
<sequence length="199" mass="22039">MIMNPDELVEYTEDDASYLPETLDVNHPDPLATAEVASSHTVTSSHRGSVPPDAETETPGASPSEQRQQKQEPQDYHSLDWSENADELIPYEDLDDPYEYDLSYPSPSGEGGEYEYVDANPNEMVHGDDEPHAVESGINEHDVNAPTPPSLQDDEPPKLIPSRSISHSSKRSFTSRVEDEGENENAFSLGGESKRVRVE</sequence>
<dbReference type="AlphaFoldDB" id="A0A9P6AWS1"/>
<feature type="compositionally biased region" description="Low complexity" evidence="1">
    <location>
        <begin position="162"/>
        <end position="175"/>
    </location>
</feature>
<feature type="compositionally biased region" description="Polar residues" evidence="1">
    <location>
        <begin position="36"/>
        <end position="47"/>
    </location>
</feature>
<feature type="compositionally biased region" description="Basic and acidic residues" evidence="1">
    <location>
        <begin position="67"/>
        <end position="80"/>
    </location>
</feature>